<comment type="caution">
    <text evidence="9">The sequence shown here is derived from an EMBL/GenBank/DDBJ whole genome shotgun (WGS) entry which is preliminary data.</text>
</comment>
<dbReference type="NCBIfam" id="TIGR03025">
    <property type="entry name" value="EPS_sugtrans"/>
    <property type="match status" value="1"/>
</dbReference>
<evidence type="ECO:0000259" key="8">
    <source>
        <dbReference type="Pfam" id="PF02397"/>
    </source>
</evidence>
<comment type="similarity">
    <text evidence="2">Belongs to the bacterial sugar transferase family.</text>
</comment>
<evidence type="ECO:0000256" key="5">
    <source>
        <dbReference type="ARBA" id="ARBA00022989"/>
    </source>
</evidence>
<dbReference type="PANTHER" id="PTHR30576">
    <property type="entry name" value="COLANIC BIOSYNTHESIS UDP-GLUCOSE LIPID CARRIER TRANSFERASE"/>
    <property type="match status" value="1"/>
</dbReference>
<feature type="transmembrane region" description="Helical" evidence="7">
    <location>
        <begin position="128"/>
        <end position="146"/>
    </location>
</feature>
<dbReference type="Gene3D" id="3.40.50.720">
    <property type="entry name" value="NAD(P)-binding Rossmann-like Domain"/>
    <property type="match status" value="1"/>
</dbReference>
<keyword evidence="4 7" id="KW-0812">Transmembrane</keyword>
<proteinExistence type="inferred from homology"/>
<evidence type="ECO:0000313" key="10">
    <source>
        <dbReference type="Proteomes" id="UP001172728"/>
    </source>
</evidence>
<feature type="domain" description="Bacterial sugar transferase" evidence="8">
    <location>
        <begin position="298"/>
        <end position="483"/>
    </location>
</feature>
<dbReference type="Proteomes" id="UP001172728">
    <property type="component" value="Unassembled WGS sequence"/>
</dbReference>
<dbReference type="GO" id="GO:0016787">
    <property type="term" value="F:hydrolase activity"/>
    <property type="evidence" value="ECO:0007669"/>
    <property type="project" value="UniProtKB-KW"/>
</dbReference>
<accession>A0ABT8G8E0</accession>
<evidence type="ECO:0000256" key="1">
    <source>
        <dbReference type="ARBA" id="ARBA00004141"/>
    </source>
</evidence>
<evidence type="ECO:0000256" key="4">
    <source>
        <dbReference type="ARBA" id="ARBA00022692"/>
    </source>
</evidence>
<gene>
    <name evidence="9" type="ORF">QQX09_05975</name>
</gene>
<dbReference type="EC" id="2.7.8.-" evidence="9"/>
<protein>
    <submittedName>
        <fullName evidence="9">Sugar transferase</fullName>
        <ecNumber evidence="9">2.7.8.-</ecNumber>
    </submittedName>
</protein>
<keyword evidence="3 9" id="KW-0808">Transferase</keyword>
<dbReference type="RefSeq" id="WP_301131956.1">
    <property type="nucleotide sequence ID" value="NZ_JAUHPW010000004.1"/>
</dbReference>
<dbReference type="PANTHER" id="PTHR30576:SF10">
    <property type="entry name" value="SLL5057 PROTEIN"/>
    <property type="match status" value="1"/>
</dbReference>
<dbReference type="InterPro" id="IPR017475">
    <property type="entry name" value="EPS_sugar_tfrase"/>
</dbReference>
<feature type="transmembrane region" description="Helical" evidence="7">
    <location>
        <begin position="304"/>
        <end position="324"/>
    </location>
</feature>
<evidence type="ECO:0000256" key="7">
    <source>
        <dbReference type="SAM" id="Phobius"/>
    </source>
</evidence>
<evidence type="ECO:0000256" key="3">
    <source>
        <dbReference type="ARBA" id="ARBA00022679"/>
    </source>
</evidence>
<evidence type="ECO:0000256" key="6">
    <source>
        <dbReference type="ARBA" id="ARBA00023136"/>
    </source>
</evidence>
<sequence length="489" mass="53518">MALAVSASTKAGAAVRKGSRAWAKPLERRIVLTDVFVVAMTMVIAHGVQFGWVPLASHLGTVGIHHWWITVAISALWIFELGWLRSRDSRILGEGPQEYQRVVSAGMRTVAIVAIVGFFTQWGFSRGYLLFALPLGTLVLLGYRRVWRAWLNKQRDVGRCRTPVIVAGPRRTSEQLVRRLRRNHESAYQVVGVCLADPSSAGLEADLEDVPVLGPIEDAAELVQRHDAGAIILTANDAVSMGEARRLGWALEGTDVTLIVAPGISDVAGPRVLMSRHEGVPLLFVDSAAFSGARYSLKDAVDRVGAAVLLSIAAIPMLIVAALVKLTSRGPVFFRQERIGKDGKPFAMLKFRSMEVGAEARLQEVCGDGVGMFYKPKNDPRVTRFGAFMRRYSIDELPQIINVLKGDMSLVGPRPQIAAEVEQYGDLEQRRLLVKPGMTGLWQVSGRSSLTPEASMELDAYYAENWSLGGDVVILLRTFWAVVGKSGAY</sequence>
<name>A0ABT8G8E0_9MICO</name>
<dbReference type="GO" id="GO:0016740">
    <property type="term" value="F:transferase activity"/>
    <property type="evidence" value="ECO:0007669"/>
    <property type="project" value="UniProtKB-KW"/>
</dbReference>
<feature type="transmembrane region" description="Helical" evidence="7">
    <location>
        <begin position="64"/>
        <end position="84"/>
    </location>
</feature>
<dbReference type="Pfam" id="PF02397">
    <property type="entry name" value="Bac_transf"/>
    <property type="match status" value="1"/>
</dbReference>
<dbReference type="InterPro" id="IPR003362">
    <property type="entry name" value="Bact_transf"/>
</dbReference>
<dbReference type="Pfam" id="PF13727">
    <property type="entry name" value="CoA_binding_3"/>
    <property type="match status" value="1"/>
</dbReference>
<evidence type="ECO:0000256" key="2">
    <source>
        <dbReference type="ARBA" id="ARBA00006464"/>
    </source>
</evidence>
<feature type="transmembrane region" description="Helical" evidence="7">
    <location>
        <begin position="105"/>
        <end position="122"/>
    </location>
</feature>
<keyword evidence="10" id="KW-1185">Reference proteome</keyword>
<keyword evidence="5 7" id="KW-1133">Transmembrane helix</keyword>
<comment type="subcellular location">
    <subcellularLocation>
        <location evidence="1">Membrane</location>
        <topology evidence="1">Multi-pass membrane protein</topology>
    </subcellularLocation>
</comment>
<keyword evidence="9" id="KW-0378">Hydrolase</keyword>
<keyword evidence="6 7" id="KW-0472">Membrane</keyword>
<dbReference type="EMBL" id="JAUHPW010000004">
    <property type="protein sequence ID" value="MDN4475403.1"/>
    <property type="molecule type" value="Genomic_DNA"/>
</dbReference>
<feature type="transmembrane region" description="Helical" evidence="7">
    <location>
        <begin position="30"/>
        <end position="52"/>
    </location>
</feature>
<organism evidence="9 10">
    <name type="scientific">Demequina litoralis</name>
    <dbReference type="NCBI Taxonomy" id="3051660"/>
    <lineage>
        <taxon>Bacteria</taxon>
        <taxon>Bacillati</taxon>
        <taxon>Actinomycetota</taxon>
        <taxon>Actinomycetes</taxon>
        <taxon>Micrococcales</taxon>
        <taxon>Demequinaceae</taxon>
        <taxon>Demequina</taxon>
    </lineage>
</organism>
<reference evidence="9" key="1">
    <citation type="submission" date="2023-06" db="EMBL/GenBank/DDBJ databases">
        <title>Sysu t00192.</title>
        <authorList>
            <person name="Gao L."/>
            <person name="Fang B.-Z."/>
            <person name="Li W.-J."/>
        </authorList>
    </citation>
    <scope>NUCLEOTIDE SEQUENCE</scope>
    <source>
        <strain evidence="9">SYSU T00192</strain>
    </source>
</reference>
<evidence type="ECO:0000313" key="9">
    <source>
        <dbReference type="EMBL" id="MDN4475403.1"/>
    </source>
</evidence>